<feature type="domain" description="Non-haem dioxygenase N-terminal" evidence="4">
    <location>
        <begin position="2"/>
        <end position="50"/>
    </location>
</feature>
<dbReference type="EMBL" id="PKMF04000044">
    <property type="protein sequence ID" value="KAK7855583.1"/>
    <property type="molecule type" value="Genomic_DNA"/>
</dbReference>
<dbReference type="GO" id="GO:0046872">
    <property type="term" value="F:metal ion binding"/>
    <property type="evidence" value="ECO:0007669"/>
    <property type="project" value="UniProtKB-KW"/>
</dbReference>
<protein>
    <submittedName>
        <fullName evidence="5">1-aminocyclopropane-1-carboxylate oxidase like protein 1</fullName>
    </submittedName>
</protein>
<dbReference type="Gene3D" id="2.60.120.330">
    <property type="entry name" value="B-lactam Antibiotic, Isopenicillin N Synthase, Chain"/>
    <property type="match status" value="1"/>
</dbReference>
<keyword evidence="6" id="KW-1185">Reference proteome</keyword>
<sequence length="79" mass="8897">MEIVDQVRKASEIWGFFQMINHGIPVSVIARHVRSCAIIPEQTKEEKMEGVLAEVVIEYVKQMIELSKALSELLSEALG</sequence>
<dbReference type="Pfam" id="PF14226">
    <property type="entry name" value="DIOX_N"/>
    <property type="match status" value="1"/>
</dbReference>
<keyword evidence="1" id="KW-0479">Metal-binding</keyword>
<dbReference type="Proteomes" id="UP000237347">
    <property type="component" value="Unassembled WGS sequence"/>
</dbReference>
<evidence type="ECO:0000313" key="5">
    <source>
        <dbReference type="EMBL" id="KAK7855583.1"/>
    </source>
</evidence>
<accession>A0AAW0LYL3</accession>
<evidence type="ECO:0000313" key="6">
    <source>
        <dbReference type="Proteomes" id="UP000237347"/>
    </source>
</evidence>
<dbReference type="PANTHER" id="PTHR10209">
    <property type="entry name" value="OXIDOREDUCTASE, 2OG-FE II OXYGENASE FAMILY PROTEIN"/>
    <property type="match status" value="1"/>
</dbReference>
<dbReference type="InterPro" id="IPR026992">
    <property type="entry name" value="DIOX_N"/>
</dbReference>
<keyword evidence="3" id="KW-0408">Iron</keyword>
<dbReference type="AlphaFoldDB" id="A0AAW0LYL3"/>
<proteinExistence type="predicted"/>
<organism evidence="5 6">
    <name type="scientific">Quercus suber</name>
    <name type="common">Cork oak</name>
    <dbReference type="NCBI Taxonomy" id="58331"/>
    <lineage>
        <taxon>Eukaryota</taxon>
        <taxon>Viridiplantae</taxon>
        <taxon>Streptophyta</taxon>
        <taxon>Embryophyta</taxon>
        <taxon>Tracheophyta</taxon>
        <taxon>Spermatophyta</taxon>
        <taxon>Magnoliopsida</taxon>
        <taxon>eudicotyledons</taxon>
        <taxon>Gunneridae</taxon>
        <taxon>Pentapetalae</taxon>
        <taxon>rosids</taxon>
        <taxon>fabids</taxon>
        <taxon>Fagales</taxon>
        <taxon>Fagaceae</taxon>
        <taxon>Quercus</taxon>
    </lineage>
</organism>
<dbReference type="PANTHER" id="PTHR10209:SF714">
    <property type="entry name" value="1-AMINOCYCLOPROPANE-1-CARBOXYLATE OXIDASE HOMOLOG 11-RELATED"/>
    <property type="match status" value="1"/>
</dbReference>
<dbReference type="SUPFAM" id="SSF51197">
    <property type="entry name" value="Clavaminate synthase-like"/>
    <property type="match status" value="1"/>
</dbReference>
<gene>
    <name evidence="5" type="ORF">CFP56_027387</name>
</gene>
<comment type="caution">
    <text evidence="5">The sequence shown here is derived from an EMBL/GenBank/DDBJ whole genome shotgun (WGS) entry which is preliminary data.</text>
</comment>
<evidence type="ECO:0000256" key="3">
    <source>
        <dbReference type="ARBA" id="ARBA00023004"/>
    </source>
</evidence>
<dbReference type="GO" id="GO:0016491">
    <property type="term" value="F:oxidoreductase activity"/>
    <property type="evidence" value="ECO:0007669"/>
    <property type="project" value="UniProtKB-KW"/>
</dbReference>
<keyword evidence="2" id="KW-0560">Oxidoreductase</keyword>
<evidence type="ECO:0000259" key="4">
    <source>
        <dbReference type="Pfam" id="PF14226"/>
    </source>
</evidence>
<reference evidence="5 6" key="1">
    <citation type="journal article" date="2018" name="Sci. Data">
        <title>The draft genome sequence of cork oak.</title>
        <authorList>
            <person name="Ramos A.M."/>
            <person name="Usie A."/>
            <person name="Barbosa P."/>
            <person name="Barros P.M."/>
            <person name="Capote T."/>
            <person name="Chaves I."/>
            <person name="Simoes F."/>
            <person name="Abreu I."/>
            <person name="Carrasquinho I."/>
            <person name="Faro C."/>
            <person name="Guimaraes J.B."/>
            <person name="Mendonca D."/>
            <person name="Nobrega F."/>
            <person name="Rodrigues L."/>
            <person name="Saibo N.J.M."/>
            <person name="Varela M.C."/>
            <person name="Egas C."/>
            <person name="Matos J."/>
            <person name="Miguel C.M."/>
            <person name="Oliveira M.M."/>
            <person name="Ricardo C.P."/>
            <person name="Goncalves S."/>
        </authorList>
    </citation>
    <scope>NUCLEOTIDE SEQUENCE [LARGE SCALE GENOMIC DNA]</scope>
    <source>
        <strain evidence="6">cv. HL8</strain>
    </source>
</reference>
<evidence type="ECO:0000256" key="1">
    <source>
        <dbReference type="ARBA" id="ARBA00022723"/>
    </source>
</evidence>
<dbReference type="InterPro" id="IPR027443">
    <property type="entry name" value="IPNS-like_sf"/>
</dbReference>
<name>A0AAW0LYL3_QUESU</name>
<evidence type="ECO:0000256" key="2">
    <source>
        <dbReference type="ARBA" id="ARBA00023002"/>
    </source>
</evidence>